<accession>A0A4P6X3E3</accession>
<dbReference type="PRINTS" id="PR00420">
    <property type="entry name" value="RNGMNOXGNASE"/>
</dbReference>
<dbReference type="GO" id="GO:0019622">
    <property type="term" value="P:3-(3-hydroxy)phenylpropionate catabolic process"/>
    <property type="evidence" value="ECO:0007669"/>
    <property type="project" value="TreeGrafter"/>
</dbReference>
<dbReference type="InterPro" id="IPR036188">
    <property type="entry name" value="FAD/NAD-bd_sf"/>
</dbReference>
<dbReference type="GO" id="GO:0008688">
    <property type="term" value="F:3-(3-hydroxyphenyl)propionate hydroxylase activity"/>
    <property type="evidence" value="ECO:0007669"/>
    <property type="project" value="UniProtKB-EC"/>
</dbReference>
<dbReference type="Gene3D" id="3.50.50.60">
    <property type="entry name" value="FAD/NAD(P)-binding domain"/>
    <property type="match status" value="1"/>
</dbReference>
<feature type="domain" description="FAD-binding" evidence="2">
    <location>
        <begin position="14"/>
        <end position="353"/>
    </location>
</feature>
<name>A0A4P6X3E3_HYDPS</name>
<reference evidence="3 4" key="1">
    <citation type="submission" date="2019-03" db="EMBL/GenBank/DDBJ databases">
        <authorList>
            <person name="Sebastian G."/>
            <person name="Baumann P."/>
            <person name="Ruckert C."/>
            <person name="Kalinowski J."/>
            <person name="Nebel B."/>
            <person name="Takors R."/>
            <person name="Blombach B."/>
        </authorList>
    </citation>
    <scope>NUCLEOTIDE SEQUENCE [LARGE SCALE GENOMIC DNA]</scope>
    <source>
        <strain evidence="3 4">DSM 1084</strain>
    </source>
</reference>
<gene>
    <name evidence="3" type="primary">mhpA4</name>
    <name evidence="3" type="ORF">HPF_15650</name>
</gene>
<dbReference type="EMBL" id="CP037867">
    <property type="protein sequence ID" value="QBM29126.1"/>
    <property type="molecule type" value="Genomic_DNA"/>
</dbReference>
<keyword evidence="4" id="KW-1185">Reference proteome</keyword>
<evidence type="ECO:0000313" key="4">
    <source>
        <dbReference type="Proteomes" id="UP000293912"/>
    </source>
</evidence>
<dbReference type="PANTHER" id="PTHR43476:SF3">
    <property type="entry name" value="FAD-BINDING MONOOXYGENASE"/>
    <property type="match status" value="1"/>
</dbReference>
<dbReference type="Gene3D" id="3.30.9.10">
    <property type="entry name" value="D-Amino Acid Oxidase, subunit A, domain 2"/>
    <property type="match status" value="1"/>
</dbReference>
<dbReference type="Pfam" id="PF01494">
    <property type="entry name" value="FAD_binding_3"/>
    <property type="match status" value="1"/>
</dbReference>
<dbReference type="SUPFAM" id="SSF51905">
    <property type="entry name" value="FAD/NAD(P)-binding domain"/>
    <property type="match status" value="1"/>
</dbReference>
<dbReference type="PANTHER" id="PTHR43476">
    <property type="entry name" value="3-(3-HYDROXY-PHENYL)PROPIONATE/3-HYDROXYCINNAMIC ACID HYDROXYLASE"/>
    <property type="match status" value="1"/>
</dbReference>
<dbReference type="Proteomes" id="UP000293912">
    <property type="component" value="Chromosome"/>
</dbReference>
<dbReference type="InterPro" id="IPR050631">
    <property type="entry name" value="PheA/TfdB_FAD_monoxygenase"/>
</dbReference>
<sequence>MKNDTAFDEDTLHDVAIIGLGPCGASLANLLGQQGLKVLVIEKEGDIYRLPRAIHFDGECMRVFQSMGIVDMLYPHLLVSPGMKFVDAAGRVLIDYSRSRELGPQGWHPSYRFHQPQLEETLRKRLLDHKTVQVRLRHDVFSVEPRDDRVELRVEDMASGRLMTARARYVVGCDGARSLVRRFMGTELDDMNSHERWLVLDVLLRRDRPDLGDHSIQYCDPARPSTYVRGVGNRRRWELMLMPGDDPVSIVRPESVWALLARWITPDDGVIERPAVYTFHSVVARGWRRDRMLIAGDAAHQTPPFMGQGMCAGIRDAFNLAWKLVAVVKGRFPPSLLDTYESERSPHVREFIKTAVRLGGVIQTTDEAVARERDARMSANPEVFRTPQPALGPGWHAGGDVAGRVAPQPLLDDGDRFDDGLGDRFALVVAPDALGACAVSSHEQLVVREARDAAVRQWLNDLGCVALLLRPDRHIAAVATKAADIKSLVQRYVAGEHAA</sequence>
<dbReference type="EC" id="1.14.13.127" evidence="3"/>
<dbReference type="InterPro" id="IPR002938">
    <property type="entry name" value="FAD-bd"/>
</dbReference>
<evidence type="ECO:0000256" key="1">
    <source>
        <dbReference type="ARBA" id="ARBA00023002"/>
    </source>
</evidence>
<proteinExistence type="predicted"/>
<dbReference type="NCBIfam" id="NF004829">
    <property type="entry name" value="PRK06183.1-3"/>
    <property type="match status" value="1"/>
</dbReference>
<dbReference type="RefSeq" id="WP_207959173.1">
    <property type="nucleotide sequence ID" value="NZ_CP037867.1"/>
</dbReference>
<protein>
    <submittedName>
        <fullName evidence="3">3-(3-hydroxy-phenyl)propionate/3-hydroxycinnamic acid hydroxylase</fullName>
        <ecNumber evidence="3">1.14.13.127</ecNumber>
    </submittedName>
</protein>
<dbReference type="AlphaFoldDB" id="A0A4P6X3E3"/>
<organism evidence="3 4">
    <name type="scientific">Hydrogenophaga pseudoflava</name>
    <name type="common">Pseudomonas carboxydoflava</name>
    <dbReference type="NCBI Taxonomy" id="47421"/>
    <lineage>
        <taxon>Bacteria</taxon>
        <taxon>Pseudomonadati</taxon>
        <taxon>Pseudomonadota</taxon>
        <taxon>Betaproteobacteria</taxon>
        <taxon>Burkholderiales</taxon>
        <taxon>Comamonadaceae</taxon>
        <taxon>Hydrogenophaga</taxon>
    </lineage>
</organism>
<dbReference type="GO" id="GO:0071949">
    <property type="term" value="F:FAD binding"/>
    <property type="evidence" value="ECO:0007669"/>
    <property type="project" value="InterPro"/>
</dbReference>
<keyword evidence="1 3" id="KW-0560">Oxidoreductase</keyword>
<evidence type="ECO:0000259" key="2">
    <source>
        <dbReference type="Pfam" id="PF01494"/>
    </source>
</evidence>
<evidence type="ECO:0000313" key="3">
    <source>
        <dbReference type="EMBL" id="QBM29126.1"/>
    </source>
</evidence>
<dbReference type="KEGG" id="hpse:HPF_15650"/>